<feature type="domain" description="Sieve element occlusion C-terminal" evidence="2">
    <location>
        <begin position="404"/>
        <end position="615"/>
    </location>
</feature>
<evidence type="ECO:0000313" key="4">
    <source>
        <dbReference type="Proteomes" id="UP000237347"/>
    </source>
</evidence>
<dbReference type="InterPro" id="IPR039299">
    <property type="entry name" value="SEOA"/>
</dbReference>
<evidence type="ECO:0000259" key="2">
    <source>
        <dbReference type="Pfam" id="PF14577"/>
    </source>
</evidence>
<dbReference type="AlphaFoldDB" id="A0AAW0LC68"/>
<dbReference type="InterPro" id="IPR027944">
    <property type="entry name" value="SEO_C"/>
</dbReference>
<name>A0AAW0LC68_QUESU</name>
<evidence type="ECO:0000259" key="1">
    <source>
        <dbReference type="Pfam" id="PF14576"/>
    </source>
</evidence>
<dbReference type="PANTHER" id="PTHR33232">
    <property type="entry name" value="PROTEIN SIEVE ELEMENT OCCLUSION B-LIKE"/>
    <property type="match status" value="1"/>
</dbReference>
<dbReference type="GO" id="GO:0010088">
    <property type="term" value="P:phloem development"/>
    <property type="evidence" value="ECO:0007669"/>
    <property type="project" value="InterPro"/>
</dbReference>
<feature type="domain" description="Sieve element occlusion N-terminal" evidence="1">
    <location>
        <begin position="15"/>
        <end position="61"/>
    </location>
</feature>
<keyword evidence="4" id="KW-1185">Reference proteome</keyword>
<dbReference type="Pfam" id="PF14577">
    <property type="entry name" value="SEO_C"/>
    <property type="match status" value="1"/>
</dbReference>
<dbReference type="InterPro" id="IPR027942">
    <property type="entry name" value="SEO_N"/>
</dbReference>
<proteinExistence type="predicted"/>
<accession>A0AAW0LC68</accession>
<sequence>MAKSSDLSVLNMPKELIMTQIFETHAHADIKFDVRPVFTVVKKILNRASDVVQHVVMGNKLENMEEEPPTMACKPPGEESNTGKKILEKLTKYSWDAKAVAKWVGILKGVPTIVTDTWLQKHKLAIIQLDQVIKSTLVAIDCILVLEGLSDRYAEENLQELSEAMYYIPLDVYYAIITVVACTTQMCCLINDEGKPQELSLSSFSLKITATVDSLILVIKRTKEIIAKLEDYRKLVKIMNNPRKITVVFNEMGFTSLVKQQVNLKEIETENVFLFFSDLDISENEISILNSIDNNKSMKDQYRIIWIPIVDWTVDQMQTKFEKLRSKMPSTWYRFPKFSFDLGIQYIKEKWEFKNRPIVVVMNSQGKVAHRDAYHMIALGINPLLPITGVPESPLPNGEDSVGQILLGSLHIDILTWMKQEKYIFFYGGKDTVWIKQFKEQVYAMSQVLKPASISIELFYVEDKGEITLWKFWNGIESFFLGWNYIKNILLSGKDKNTESSTVMSTILKLLSYKTESTEWVVLCKGSKLVDSGHGTTILKVLKKYDPPCTIPITPTFDFASSFLNYHREILKLPAEKPGCYHFDIAEDAGKITAAVMCPFCWDRMKLSSRFNCCHSGYRSTKNAQH</sequence>
<gene>
    <name evidence="3" type="primary">SEOB_0</name>
    <name evidence="3" type="ORF">CFP56_004185</name>
</gene>
<feature type="domain" description="Sieve element occlusion N-terminal" evidence="1">
    <location>
        <begin position="100"/>
        <end position="242"/>
    </location>
</feature>
<dbReference type="Pfam" id="PF14576">
    <property type="entry name" value="SEO_N"/>
    <property type="match status" value="2"/>
</dbReference>
<reference evidence="3 4" key="1">
    <citation type="journal article" date="2018" name="Sci. Data">
        <title>The draft genome sequence of cork oak.</title>
        <authorList>
            <person name="Ramos A.M."/>
            <person name="Usie A."/>
            <person name="Barbosa P."/>
            <person name="Barros P.M."/>
            <person name="Capote T."/>
            <person name="Chaves I."/>
            <person name="Simoes F."/>
            <person name="Abreu I."/>
            <person name="Carrasquinho I."/>
            <person name="Faro C."/>
            <person name="Guimaraes J.B."/>
            <person name="Mendonca D."/>
            <person name="Nobrega F."/>
            <person name="Rodrigues L."/>
            <person name="Saibo N.J.M."/>
            <person name="Varela M.C."/>
            <person name="Egas C."/>
            <person name="Matos J."/>
            <person name="Miguel C.M."/>
            <person name="Oliveira M.M."/>
            <person name="Ricardo C.P."/>
            <person name="Goncalves S."/>
        </authorList>
    </citation>
    <scope>NUCLEOTIDE SEQUENCE [LARGE SCALE GENOMIC DNA]</scope>
    <source>
        <strain evidence="4">cv. HL8</strain>
    </source>
</reference>
<evidence type="ECO:0000313" key="3">
    <source>
        <dbReference type="EMBL" id="KAK7848895.1"/>
    </source>
</evidence>
<dbReference type="EMBL" id="PKMF04000121">
    <property type="protein sequence ID" value="KAK7848895.1"/>
    <property type="molecule type" value="Genomic_DNA"/>
</dbReference>
<dbReference type="PANTHER" id="PTHR33232:SF18">
    <property type="entry name" value="PROTEIN SIEVE ELEMENT OCCLUSION B-LIKE"/>
    <property type="match status" value="1"/>
</dbReference>
<organism evidence="3 4">
    <name type="scientific">Quercus suber</name>
    <name type="common">Cork oak</name>
    <dbReference type="NCBI Taxonomy" id="58331"/>
    <lineage>
        <taxon>Eukaryota</taxon>
        <taxon>Viridiplantae</taxon>
        <taxon>Streptophyta</taxon>
        <taxon>Embryophyta</taxon>
        <taxon>Tracheophyta</taxon>
        <taxon>Spermatophyta</taxon>
        <taxon>Magnoliopsida</taxon>
        <taxon>eudicotyledons</taxon>
        <taxon>Gunneridae</taxon>
        <taxon>Pentapetalae</taxon>
        <taxon>rosids</taxon>
        <taxon>fabids</taxon>
        <taxon>Fagales</taxon>
        <taxon>Fagaceae</taxon>
        <taxon>Quercus</taxon>
    </lineage>
</organism>
<comment type="caution">
    <text evidence="3">The sequence shown here is derived from an EMBL/GenBank/DDBJ whole genome shotgun (WGS) entry which is preliminary data.</text>
</comment>
<protein>
    <submittedName>
        <fullName evidence="3">Protein sieve element occlusion b</fullName>
    </submittedName>
</protein>
<dbReference type="Proteomes" id="UP000237347">
    <property type="component" value="Unassembled WGS sequence"/>
</dbReference>